<dbReference type="AlphaFoldDB" id="A0A4Z1K4J3"/>
<gene>
    <name evidence="1" type="ORF">BELL_0167g00020</name>
</gene>
<accession>A0A4Z1K4J3</accession>
<proteinExistence type="predicted"/>
<evidence type="ECO:0000313" key="1">
    <source>
        <dbReference type="EMBL" id="TGO76227.1"/>
    </source>
</evidence>
<protein>
    <submittedName>
        <fullName evidence="1">Uncharacterized protein</fullName>
    </submittedName>
</protein>
<comment type="caution">
    <text evidence="1">The sequence shown here is derived from an EMBL/GenBank/DDBJ whole genome shotgun (WGS) entry which is preliminary data.</text>
</comment>
<keyword evidence="2" id="KW-1185">Reference proteome</keyword>
<dbReference type="EMBL" id="PQXM01000166">
    <property type="protein sequence ID" value="TGO76227.1"/>
    <property type="molecule type" value="Genomic_DNA"/>
</dbReference>
<reference evidence="1 2" key="1">
    <citation type="submission" date="2017-12" db="EMBL/GenBank/DDBJ databases">
        <title>Comparative genomics of Botrytis spp.</title>
        <authorList>
            <person name="Valero-Jimenez C.A."/>
            <person name="Tapia P."/>
            <person name="Veloso J."/>
            <person name="Silva-Moreno E."/>
            <person name="Staats M."/>
            <person name="Valdes J.H."/>
            <person name="Van Kan J.A.L."/>
        </authorList>
    </citation>
    <scope>NUCLEOTIDE SEQUENCE [LARGE SCALE GENOMIC DNA]</scope>
    <source>
        <strain evidence="1 2">Be9601</strain>
    </source>
</reference>
<organism evidence="1 2">
    <name type="scientific">Botrytis elliptica</name>
    <dbReference type="NCBI Taxonomy" id="278938"/>
    <lineage>
        <taxon>Eukaryota</taxon>
        <taxon>Fungi</taxon>
        <taxon>Dikarya</taxon>
        <taxon>Ascomycota</taxon>
        <taxon>Pezizomycotina</taxon>
        <taxon>Leotiomycetes</taxon>
        <taxon>Helotiales</taxon>
        <taxon>Sclerotiniaceae</taxon>
        <taxon>Botrytis</taxon>
    </lineage>
</organism>
<sequence length="79" mass="8996">MKKRVNYDNNIFRSRFCILAAHIGGTYTSDSDSDSALSAFSLLSNNFEKLHSQSRILVDWSNARHVALPRSESSRVNYE</sequence>
<name>A0A4Z1K4J3_9HELO</name>
<dbReference type="Proteomes" id="UP000297229">
    <property type="component" value="Unassembled WGS sequence"/>
</dbReference>
<evidence type="ECO:0000313" key="2">
    <source>
        <dbReference type="Proteomes" id="UP000297229"/>
    </source>
</evidence>